<dbReference type="Proteomes" id="UP000070444">
    <property type="component" value="Unassembled WGS sequence"/>
</dbReference>
<dbReference type="EMBL" id="KQ964618">
    <property type="protein sequence ID" value="KXN67705.1"/>
    <property type="molecule type" value="Genomic_DNA"/>
</dbReference>
<dbReference type="SUPFAM" id="SSF55797">
    <property type="entry name" value="PR-1-like"/>
    <property type="match status" value="1"/>
</dbReference>
<name>A0A137NY34_CONC2</name>
<gene>
    <name evidence="3" type="ORF">CONCODRAFT_72788</name>
</gene>
<dbReference type="OrthoDB" id="568194at2759"/>
<dbReference type="CDD" id="cd05379">
    <property type="entry name" value="CAP_bacterial"/>
    <property type="match status" value="1"/>
</dbReference>
<protein>
    <submittedName>
        <fullName evidence="3">SCP-domain-containing protein</fullName>
    </submittedName>
</protein>
<organism evidence="3 4">
    <name type="scientific">Conidiobolus coronatus (strain ATCC 28846 / CBS 209.66 / NRRL 28638)</name>
    <name type="common">Delacroixia coronata</name>
    <dbReference type="NCBI Taxonomy" id="796925"/>
    <lineage>
        <taxon>Eukaryota</taxon>
        <taxon>Fungi</taxon>
        <taxon>Fungi incertae sedis</taxon>
        <taxon>Zoopagomycota</taxon>
        <taxon>Entomophthoromycotina</taxon>
        <taxon>Entomophthoromycetes</taxon>
        <taxon>Entomophthorales</taxon>
        <taxon>Ancylistaceae</taxon>
        <taxon>Conidiobolus</taxon>
    </lineage>
</organism>
<accession>A0A137NY34</accession>
<dbReference type="PANTHER" id="PTHR31157">
    <property type="entry name" value="SCP DOMAIN-CONTAINING PROTEIN"/>
    <property type="match status" value="1"/>
</dbReference>
<dbReference type="InterPro" id="IPR035940">
    <property type="entry name" value="CAP_sf"/>
</dbReference>
<keyword evidence="4" id="KW-1185">Reference proteome</keyword>
<dbReference type="OMA" id="NIRACAE"/>
<sequence>MNYYSVIFYLFNLTLAVSGTLVKRDLSGIYGGENIDLETMACIVNSERGQYGYPPLSINPRLVMASEDHSGDQYNYRNMDHYGSDGSTVTDRARHHGYGSSTVAENVAYNQVSVEEVMDTWLRSPGHRANIMNPSYTHFGAGKVGPYWTQVFGRGDQSEDYIPRCY</sequence>
<proteinExistence type="predicted"/>
<dbReference type="InterPro" id="IPR014044">
    <property type="entry name" value="CAP_dom"/>
</dbReference>
<feature type="signal peptide" evidence="1">
    <location>
        <begin position="1"/>
        <end position="16"/>
    </location>
</feature>
<evidence type="ECO:0000259" key="2">
    <source>
        <dbReference type="Pfam" id="PF00188"/>
    </source>
</evidence>
<dbReference type="Pfam" id="PF00188">
    <property type="entry name" value="CAP"/>
    <property type="match status" value="1"/>
</dbReference>
<dbReference type="Gene3D" id="3.40.33.10">
    <property type="entry name" value="CAP"/>
    <property type="match status" value="1"/>
</dbReference>
<dbReference type="STRING" id="796925.A0A137NY34"/>
<dbReference type="PANTHER" id="PTHR31157:SF1">
    <property type="entry name" value="SCP DOMAIN-CONTAINING PROTEIN"/>
    <property type="match status" value="1"/>
</dbReference>
<evidence type="ECO:0000313" key="4">
    <source>
        <dbReference type="Proteomes" id="UP000070444"/>
    </source>
</evidence>
<dbReference type="AlphaFoldDB" id="A0A137NY34"/>
<keyword evidence="1" id="KW-0732">Signal</keyword>
<feature type="domain" description="SCP" evidence="2">
    <location>
        <begin position="44"/>
        <end position="143"/>
    </location>
</feature>
<evidence type="ECO:0000313" key="3">
    <source>
        <dbReference type="EMBL" id="KXN67705.1"/>
    </source>
</evidence>
<evidence type="ECO:0000256" key="1">
    <source>
        <dbReference type="SAM" id="SignalP"/>
    </source>
</evidence>
<feature type="chain" id="PRO_5007294255" evidence="1">
    <location>
        <begin position="17"/>
        <end position="166"/>
    </location>
</feature>
<reference evidence="3 4" key="1">
    <citation type="journal article" date="2015" name="Genome Biol. Evol.">
        <title>Phylogenomic analyses indicate that early fungi evolved digesting cell walls of algal ancestors of land plants.</title>
        <authorList>
            <person name="Chang Y."/>
            <person name="Wang S."/>
            <person name="Sekimoto S."/>
            <person name="Aerts A.L."/>
            <person name="Choi C."/>
            <person name="Clum A."/>
            <person name="LaButti K.M."/>
            <person name="Lindquist E.A."/>
            <person name="Yee Ngan C."/>
            <person name="Ohm R.A."/>
            <person name="Salamov A.A."/>
            <person name="Grigoriev I.V."/>
            <person name="Spatafora J.W."/>
            <person name="Berbee M.L."/>
        </authorList>
    </citation>
    <scope>NUCLEOTIDE SEQUENCE [LARGE SCALE GENOMIC DNA]</scope>
    <source>
        <strain evidence="3 4">NRRL 28638</strain>
    </source>
</reference>